<accession>A0A6P8HBH5</accession>
<evidence type="ECO:0000313" key="11">
    <source>
        <dbReference type="Proteomes" id="UP000515163"/>
    </source>
</evidence>
<feature type="transmembrane region" description="Helical" evidence="10">
    <location>
        <begin position="129"/>
        <end position="152"/>
    </location>
</feature>
<feature type="transmembrane region" description="Helical" evidence="10">
    <location>
        <begin position="407"/>
        <end position="424"/>
    </location>
</feature>
<feature type="transmembrane region" description="Helical" evidence="10">
    <location>
        <begin position="503"/>
        <end position="524"/>
    </location>
</feature>
<protein>
    <recommendedName>
        <fullName evidence="10">Alpha-1,3-glucosyltransferase</fullName>
        <ecNumber evidence="10">2.4.1.-</ecNumber>
    </recommendedName>
</protein>
<dbReference type="RefSeq" id="XP_031550037.1">
    <property type="nucleotide sequence ID" value="XM_031694177.1"/>
</dbReference>
<gene>
    <name evidence="12" type="primary">LOC116287495</name>
</gene>
<feature type="transmembrane region" description="Helical" evidence="10">
    <location>
        <begin position="363"/>
        <end position="380"/>
    </location>
</feature>
<evidence type="ECO:0000256" key="8">
    <source>
        <dbReference type="ARBA" id="ARBA00022989"/>
    </source>
</evidence>
<evidence type="ECO:0000256" key="4">
    <source>
        <dbReference type="ARBA" id="ARBA00022676"/>
    </source>
</evidence>
<dbReference type="GO" id="GO:0042283">
    <property type="term" value="F:dolichyl pyrophosphate Glc1Man9GlcNAc2 alpha-1,3-glucosyltransferase activity"/>
    <property type="evidence" value="ECO:0007669"/>
    <property type="project" value="TreeGrafter"/>
</dbReference>
<evidence type="ECO:0000256" key="3">
    <source>
        <dbReference type="ARBA" id="ARBA00008715"/>
    </source>
</evidence>
<evidence type="ECO:0000256" key="6">
    <source>
        <dbReference type="ARBA" id="ARBA00022692"/>
    </source>
</evidence>
<evidence type="ECO:0000313" key="12">
    <source>
        <dbReference type="RefSeq" id="XP_031550037.1"/>
    </source>
</evidence>
<reference evidence="12" key="1">
    <citation type="submission" date="2025-08" db="UniProtKB">
        <authorList>
            <consortium name="RefSeq"/>
        </authorList>
    </citation>
    <scope>IDENTIFICATION</scope>
    <source>
        <tissue evidence="12">Tentacle</tissue>
    </source>
</reference>
<feature type="transmembrane region" description="Helical" evidence="10">
    <location>
        <begin position="464"/>
        <end position="483"/>
    </location>
</feature>
<sequence length="549" mass="62614">MADGVESWFATLVLFSSLSKLLFLQSYRSTDFEVHRNWLAVTHSLPIDKWYYEDTSQWTLDYPPLFAWFEFILSQIAVHVDPMMVVISSKEYASTRTIVFQRVSVIVTDLVLAYGIKEYCHYLHKTRKLTFPAANGLILALLVIFNFGLLIVDHIHFQYNGFLFGMLLLSITRISEGRNIEGAFWFSILLNFKHIFLYIAPAFFVYLLRSYCFKSNAEKPEKASWLLGVHLWDFSPLRLMKLGFFVIFVFVLSFGPFILLNQLPQLFSRLFPFKRGLCHAYWAPNIWALYNVVDKAVAIIGPKAGLIHKHAVKVQASMTGGLVGQSQHLILPSVPPIATVILTLLSIMPALLRIWYRPDGARGFLRCLTLCAYGSFLFGWHVHEKAVIMIIIPLSLLAVQDRRDARVYLILASAGHLSLFPLLFRPEETTLKVCLMMMFTILAFYSLCLVHCGKSTSKPTSSDIFTLPLVAPYEAMYLSGLAVLEFYNSIVHHLTPMGSALPFLPLLFTSVYCAVGVVWSWLLFYKNFFSFGEVIFVPQPAVTTKKKKR</sequence>
<dbReference type="Proteomes" id="UP000515163">
    <property type="component" value="Unplaced"/>
</dbReference>
<keyword evidence="5 10" id="KW-0808">Transferase</keyword>
<dbReference type="PANTHER" id="PTHR12413:SF2">
    <property type="entry name" value="DOLICHYL PYROPHOSPHATE GLC1MAN9GLCNAC2 ALPHA-1,3-GLUCOSYLTRANSFERASE-RELATED"/>
    <property type="match status" value="1"/>
</dbReference>
<dbReference type="PANTHER" id="PTHR12413">
    <property type="entry name" value="DOLICHYL GLYCOSYLTRANSFERASE"/>
    <property type="match status" value="1"/>
</dbReference>
<evidence type="ECO:0000256" key="9">
    <source>
        <dbReference type="ARBA" id="ARBA00023136"/>
    </source>
</evidence>
<dbReference type="EC" id="2.4.1.-" evidence="10"/>
<dbReference type="UniPathway" id="UPA00378"/>
<feature type="transmembrane region" description="Helical" evidence="10">
    <location>
        <begin position="337"/>
        <end position="356"/>
    </location>
</feature>
<name>A0A6P8HBH5_ACTTE</name>
<keyword evidence="9 10" id="KW-0472">Membrane</keyword>
<proteinExistence type="inferred from homology"/>
<evidence type="ECO:0000256" key="1">
    <source>
        <dbReference type="ARBA" id="ARBA00004477"/>
    </source>
</evidence>
<dbReference type="AlphaFoldDB" id="A0A6P8HBH5"/>
<dbReference type="GeneID" id="116287495"/>
<comment type="pathway">
    <text evidence="2 10">Protein modification; protein glycosylation.</text>
</comment>
<dbReference type="InParanoid" id="A0A6P8HBH5"/>
<dbReference type="OrthoDB" id="1689333at2759"/>
<feature type="transmembrane region" description="Helical" evidence="10">
    <location>
        <begin position="7"/>
        <end position="27"/>
    </location>
</feature>
<dbReference type="InterPro" id="IPR004856">
    <property type="entry name" value="Glyco_trans_ALG6/ALG8"/>
</dbReference>
<dbReference type="FunCoup" id="A0A6P8HBH5">
    <property type="interactions" value="1285"/>
</dbReference>
<comment type="similarity">
    <text evidence="3 10">Belongs to the ALG6/ALG8 glucosyltransferase family.</text>
</comment>
<keyword evidence="4 10" id="KW-0328">Glycosyltransferase</keyword>
<evidence type="ECO:0000256" key="10">
    <source>
        <dbReference type="RuleBase" id="RU363110"/>
    </source>
</evidence>
<keyword evidence="8 10" id="KW-1133">Transmembrane helix</keyword>
<evidence type="ECO:0000256" key="2">
    <source>
        <dbReference type="ARBA" id="ARBA00004922"/>
    </source>
</evidence>
<dbReference type="KEGG" id="aten:116287495"/>
<dbReference type="GO" id="GO:0005789">
    <property type="term" value="C:endoplasmic reticulum membrane"/>
    <property type="evidence" value="ECO:0007669"/>
    <property type="project" value="UniProtKB-SubCell"/>
</dbReference>
<feature type="transmembrane region" description="Helical" evidence="10">
    <location>
        <begin position="430"/>
        <end position="452"/>
    </location>
</feature>
<evidence type="ECO:0000256" key="5">
    <source>
        <dbReference type="ARBA" id="ARBA00022679"/>
    </source>
</evidence>
<keyword evidence="6 10" id="KW-0812">Transmembrane</keyword>
<keyword evidence="7 10" id="KW-0256">Endoplasmic reticulum</keyword>
<feature type="transmembrane region" description="Helical" evidence="10">
    <location>
        <begin position="386"/>
        <end position="400"/>
    </location>
</feature>
<organism evidence="11 12">
    <name type="scientific">Actinia tenebrosa</name>
    <name type="common">Australian red waratah sea anemone</name>
    <dbReference type="NCBI Taxonomy" id="6105"/>
    <lineage>
        <taxon>Eukaryota</taxon>
        <taxon>Metazoa</taxon>
        <taxon>Cnidaria</taxon>
        <taxon>Anthozoa</taxon>
        <taxon>Hexacorallia</taxon>
        <taxon>Actiniaria</taxon>
        <taxon>Actiniidae</taxon>
        <taxon>Actinia</taxon>
    </lineage>
</organism>
<feature type="transmembrane region" description="Helical" evidence="10">
    <location>
        <begin position="195"/>
        <end position="212"/>
    </location>
</feature>
<evidence type="ECO:0000256" key="7">
    <source>
        <dbReference type="ARBA" id="ARBA00022824"/>
    </source>
</evidence>
<comment type="subcellular location">
    <subcellularLocation>
        <location evidence="1 10">Endoplasmic reticulum membrane</location>
        <topology evidence="1 10">Multi-pass membrane protein</topology>
    </subcellularLocation>
</comment>
<feature type="transmembrane region" description="Helical" evidence="10">
    <location>
        <begin position="242"/>
        <end position="260"/>
    </location>
</feature>
<dbReference type="GO" id="GO:0006487">
    <property type="term" value="P:protein N-linked glycosylation"/>
    <property type="evidence" value="ECO:0007669"/>
    <property type="project" value="TreeGrafter"/>
</dbReference>
<dbReference type="Pfam" id="PF03155">
    <property type="entry name" value="Alg6_Alg8"/>
    <property type="match status" value="1"/>
</dbReference>
<keyword evidence="11" id="KW-1185">Reference proteome</keyword>